<evidence type="ECO:0000313" key="1">
    <source>
        <dbReference type="EMBL" id="MDB8741557.1"/>
    </source>
</evidence>
<protein>
    <submittedName>
        <fullName evidence="1">Uncharacterized protein</fullName>
    </submittedName>
</protein>
<accession>A0AAW6DZ65</accession>
<name>A0AAW6DZ65_9FIRM</name>
<proteinExistence type="predicted"/>
<comment type="caution">
    <text evidence="1">The sequence shown here is derived from an EMBL/GenBank/DDBJ whole genome shotgun (WGS) entry which is preliminary data.</text>
</comment>
<sequence length="42" mass="4424">MHSLISDNRTPTDIRASPAAAKSLRSVLGGSFAHSSFLISHS</sequence>
<reference evidence="1" key="1">
    <citation type="submission" date="2023-01" db="EMBL/GenBank/DDBJ databases">
        <title>Human gut microbiome strain richness.</title>
        <authorList>
            <person name="Chen-Liaw A."/>
        </authorList>
    </citation>
    <scope>NUCLEOTIDE SEQUENCE</scope>
    <source>
        <strain evidence="1">D59st1_B8_D59t2_181005</strain>
    </source>
</reference>
<organism evidence="1 2">
    <name type="scientific">Ruminococcus bicirculans</name>
    <name type="common">ex Wegman et al. 2014</name>
    <dbReference type="NCBI Taxonomy" id="1160721"/>
    <lineage>
        <taxon>Bacteria</taxon>
        <taxon>Bacillati</taxon>
        <taxon>Bacillota</taxon>
        <taxon>Clostridia</taxon>
        <taxon>Eubacteriales</taxon>
        <taxon>Oscillospiraceae</taxon>
        <taxon>Ruminococcus</taxon>
    </lineage>
</organism>
<dbReference type="Proteomes" id="UP001211421">
    <property type="component" value="Unassembled WGS sequence"/>
</dbReference>
<dbReference type="RefSeq" id="WP_272114425.1">
    <property type="nucleotide sequence ID" value="NZ_JADMNX010000003.1"/>
</dbReference>
<dbReference type="AlphaFoldDB" id="A0AAW6DZ65"/>
<gene>
    <name evidence="1" type="ORF">PNV70_05695</name>
</gene>
<dbReference type="EMBL" id="JAQMLS010000003">
    <property type="protein sequence ID" value="MDB8741557.1"/>
    <property type="molecule type" value="Genomic_DNA"/>
</dbReference>
<evidence type="ECO:0000313" key="2">
    <source>
        <dbReference type="Proteomes" id="UP001211421"/>
    </source>
</evidence>